<keyword evidence="3" id="KW-1185">Reference proteome</keyword>
<proteinExistence type="predicted"/>
<accession>A0AA37T019</accession>
<name>A0AA37T019_9ALTE</name>
<feature type="domain" description="DUF4340" evidence="1">
    <location>
        <begin position="79"/>
        <end position="256"/>
    </location>
</feature>
<organism evidence="2 3">
    <name type="scientific">Agaribacter marinus</name>
    <dbReference type="NCBI Taxonomy" id="1431249"/>
    <lineage>
        <taxon>Bacteria</taxon>
        <taxon>Pseudomonadati</taxon>
        <taxon>Pseudomonadota</taxon>
        <taxon>Gammaproteobacteria</taxon>
        <taxon>Alteromonadales</taxon>
        <taxon>Alteromonadaceae</taxon>
        <taxon>Agaribacter</taxon>
    </lineage>
</organism>
<dbReference type="Pfam" id="PF14238">
    <property type="entry name" value="DUF4340"/>
    <property type="match status" value="1"/>
</dbReference>
<sequence>MQKQLIAILIVLVVLVAGAVLSLNMEQKDIDPADDSNQALINASFRDADLIAVRIENAGGLLFQASKQTDNNTWYATHLADDLPYPIEKSLLASFVQTSMDANLVEAKSKRAENRARLGLSAITESDSAATLVNLEFSTGKVALLLGNQASIQNGQYLRYADESQMWLTDKSFSLPSDQYAWLSPNMLNLELADVKSLKRLGDETAWVIRSKEPADTGDSGFVLENFNEEEDELRFASIVDDVVESVMSLDFISVSTMTAEQWQDNAILASYEIEDIQGNIHSLRLIQESERYFAHFNTHGEQAYVNEWVYELQDYQARELLKTFDDFLVEKPVEAE</sequence>
<comment type="caution">
    <text evidence="2">The sequence shown here is derived from an EMBL/GenBank/DDBJ whole genome shotgun (WGS) entry which is preliminary data.</text>
</comment>
<reference evidence="2" key="1">
    <citation type="journal article" date="2014" name="Int. J. Syst. Evol. Microbiol.">
        <title>Complete genome sequence of Corynebacterium casei LMG S-19264T (=DSM 44701T), isolated from a smear-ripened cheese.</title>
        <authorList>
            <consortium name="US DOE Joint Genome Institute (JGI-PGF)"/>
            <person name="Walter F."/>
            <person name="Albersmeier A."/>
            <person name="Kalinowski J."/>
            <person name="Ruckert C."/>
        </authorList>
    </citation>
    <scope>NUCLEOTIDE SEQUENCE</scope>
    <source>
        <strain evidence="2">NBRC 110023</strain>
    </source>
</reference>
<dbReference type="AlphaFoldDB" id="A0AA37T019"/>
<dbReference type="InterPro" id="IPR025641">
    <property type="entry name" value="DUF4340"/>
</dbReference>
<dbReference type="Proteomes" id="UP001156601">
    <property type="component" value="Unassembled WGS sequence"/>
</dbReference>
<evidence type="ECO:0000313" key="3">
    <source>
        <dbReference type="Proteomes" id="UP001156601"/>
    </source>
</evidence>
<dbReference type="EMBL" id="BSOT01000019">
    <property type="protein sequence ID" value="GLR73003.1"/>
    <property type="molecule type" value="Genomic_DNA"/>
</dbReference>
<protein>
    <recommendedName>
        <fullName evidence="1">DUF4340 domain-containing protein</fullName>
    </recommendedName>
</protein>
<gene>
    <name evidence="2" type="ORF">GCM10007852_39110</name>
</gene>
<dbReference type="RefSeq" id="WP_284219424.1">
    <property type="nucleotide sequence ID" value="NZ_BSOT01000019.1"/>
</dbReference>
<evidence type="ECO:0000313" key="2">
    <source>
        <dbReference type="EMBL" id="GLR73003.1"/>
    </source>
</evidence>
<evidence type="ECO:0000259" key="1">
    <source>
        <dbReference type="Pfam" id="PF14238"/>
    </source>
</evidence>
<reference evidence="2" key="2">
    <citation type="submission" date="2023-01" db="EMBL/GenBank/DDBJ databases">
        <title>Draft genome sequence of Agaribacter marinus strain NBRC 110023.</title>
        <authorList>
            <person name="Sun Q."/>
            <person name="Mori K."/>
        </authorList>
    </citation>
    <scope>NUCLEOTIDE SEQUENCE</scope>
    <source>
        <strain evidence="2">NBRC 110023</strain>
    </source>
</reference>